<dbReference type="InterPro" id="IPR036770">
    <property type="entry name" value="Ankyrin_rpt-contain_sf"/>
</dbReference>
<keyword evidence="2" id="KW-1185">Reference proteome</keyword>
<dbReference type="AlphaFoldDB" id="A0ABD3FIE3"/>
<comment type="caution">
    <text evidence="1">The sequence shown here is derived from an EMBL/GenBank/DDBJ whole genome shotgun (WGS) entry which is preliminary data.</text>
</comment>
<evidence type="ECO:0000313" key="1">
    <source>
        <dbReference type="EMBL" id="KAL3665630.1"/>
    </source>
</evidence>
<reference evidence="1 2" key="1">
    <citation type="submission" date="2024-09" db="EMBL/GenBank/DDBJ databases">
        <title>Genome sequencing and assembly of Phytophthora oleae, isolate VK10A, causative agent of rot of olive drupes.</title>
        <authorList>
            <person name="Conti Taguali S."/>
            <person name="Riolo M."/>
            <person name="La Spada F."/>
            <person name="Cacciola S.O."/>
            <person name="Dionisio G."/>
        </authorList>
    </citation>
    <scope>NUCLEOTIDE SEQUENCE [LARGE SCALE GENOMIC DNA]</scope>
    <source>
        <strain evidence="1 2">VK10A</strain>
    </source>
</reference>
<dbReference type="InterPro" id="IPR052050">
    <property type="entry name" value="SecEffector_AnkRepeat"/>
</dbReference>
<dbReference type="PANTHER" id="PTHR46586:SF3">
    <property type="entry name" value="ANKYRIN REPEAT-CONTAINING PROTEIN"/>
    <property type="match status" value="1"/>
</dbReference>
<proteinExistence type="predicted"/>
<dbReference type="Proteomes" id="UP001632037">
    <property type="component" value="Unassembled WGS sequence"/>
</dbReference>
<organism evidence="1 2">
    <name type="scientific">Phytophthora oleae</name>
    <dbReference type="NCBI Taxonomy" id="2107226"/>
    <lineage>
        <taxon>Eukaryota</taxon>
        <taxon>Sar</taxon>
        <taxon>Stramenopiles</taxon>
        <taxon>Oomycota</taxon>
        <taxon>Peronosporomycetes</taxon>
        <taxon>Peronosporales</taxon>
        <taxon>Peronosporaceae</taxon>
        <taxon>Phytophthora</taxon>
    </lineage>
</organism>
<dbReference type="SUPFAM" id="SSF48403">
    <property type="entry name" value="Ankyrin repeat"/>
    <property type="match status" value="1"/>
</dbReference>
<dbReference type="SMART" id="SM00248">
    <property type="entry name" value="ANK"/>
    <property type="match status" value="4"/>
</dbReference>
<name>A0ABD3FIE3_9STRA</name>
<dbReference type="Pfam" id="PF12796">
    <property type="entry name" value="Ank_2"/>
    <property type="match status" value="1"/>
</dbReference>
<dbReference type="Gene3D" id="1.25.40.20">
    <property type="entry name" value="Ankyrin repeat-containing domain"/>
    <property type="match status" value="2"/>
</dbReference>
<dbReference type="PANTHER" id="PTHR46586">
    <property type="entry name" value="ANKYRIN REPEAT-CONTAINING PROTEIN"/>
    <property type="match status" value="1"/>
</dbReference>
<accession>A0ABD3FIE3</accession>
<sequence>MLAPLTTVNLALKPFPAVSALNHLGLSISSYLDGSVMIPLDEACLTGSTRLLDRIWQNSDPEVAQGTSWSLCRYLRADINYYRFQFTKSLRAAVDLGKLDTVRWVLEHFSGCTADAEVVEEAACRGRMEILQYLLEYGRFEQADDKRNIILWGGDGMANAIREGHGEVARWLYENTPDAPRNLDHVMEFAVRQGDMNLVQWLLDVVYEAEILLPPPSMNDAASGGHMEMLQWISEEGFGGDSNSALEGAAKNGRLDMVQSLVENEITKGDREAVQAACGGGHLHVVQWLLERGGVSVVVLGTLRRQFFYFP</sequence>
<dbReference type="EMBL" id="JBIMZQ010000020">
    <property type="protein sequence ID" value="KAL3665630.1"/>
    <property type="molecule type" value="Genomic_DNA"/>
</dbReference>
<evidence type="ECO:0000313" key="2">
    <source>
        <dbReference type="Proteomes" id="UP001632037"/>
    </source>
</evidence>
<gene>
    <name evidence="1" type="ORF">V7S43_009664</name>
</gene>
<protein>
    <submittedName>
        <fullName evidence="1">Uncharacterized protein</fullName>
    </submittedName>
</protein>
<dbReference type="InterPro" id="IPR002110">
    <property type="entry name" value="Ankyrin_rpt"/>
</dbReference>